<evidence type="ECO:0000313" key="3">
    <source>
        <dbReference type="Proteomes" id="UP000199656"/>
    </source>
</evidence>
<sequence>MASLQALLLSPAPWVLPNKNAAILLPGATTAFTLFSAKNTYGINKKSKEKR</sequence>
<keyword evidence="1" id="KW-1133">Transmembrane helix</keyword>
<dbReference type="EMBL" id="FNRL01000004">
    <property type="protein sequence ID" value="SEA19959.1"/>
    <property type="molecule type" value="Genomic_DNA"/>
</dbReference>
<gene>
    <name evidence="2" type="ORF">SAMN05660909_01095</name>
</gene>
<dbReference type="Proteomes" id="UP000199656">
    <property type="component" value="Unassembled WGS sequence"/>
</dbReference>
<accession>A0A1H3Z879</accession>
<evidence type="ECO:0000313" key="2">
    <source>
        <dbReference type="EMBL" id="SEA19959.1"/>
    </source>
</evidence>
<evidence type="ECO:0000256" key="1">
    <source>
        <dbReference type="SAM" id="Phobius"/>
    </source>
</evidence>
<feature type="transmembrane region" description="Helical" evidence="1">
    <location>
        <begin position="20"/>
        <end position="41"/>
    </location>
</feature>
<keyword evidence="1" id="KW-0812">Transmembrane</keyword>
<protein>
    <submittedName>
        <fullName evidence="2">Uncharacterized protein</fullName>
    </submittedName>
</protein>
<keyword evidence="1" id="KW-0472">Membrane</keyword>
<proteinExistence type="predicted"/>
<reference evidence="3" key="1">
    <citation type="submission" date="2016-10" db="EMBL/GenBank/DDBJ databases">
        <authorList>
            <person name="Varghese N."/>
            <person name="Submissions S."/>
        </authorList>
    </citation>
    <scope>NUCLEOTIDE SEQUENCE [LARGE SCALE GENOMIC DNA]</scope>
    <source>
        <strain evidence="3">DSM 23920</strain>
    </source>
</reference>
<name>A0A1H3Z879_9BACT</name>
<keyword evidence="3" id="KW-1185">Reference proteome</keyword>
<dbReference type="AlphaFoldDB" id="A0A1H3Z879"/>
<organism evidence="2 3">
    <name type="scientific">Chitinophaga terrae</name>
    <name type="common">ex Kim and Jung 2007</name>
    <dbReference type="NCBI Taxonomy" id="408074"/>
    <lineage>
        <taxon>Bacteria</taxon>
        <taxon>Pseudomonadati</taxon>
        <taxon>Bacteroidota</taxon>
        <taxon>Chitinophagia</taxon>
        <taxon>Chitinophagales</taxon>
        <taxon>Chitinophagaceae</taxon>
        <taxon>Chitinophaga</taxon>
    </lineage>
</organism>